<dbReference type="GO" id="GO:0042834">
    <property type="term" value="F:peptidoglycan binding"/>
    <property type="evidence" value="ECO:0007669"/>
    <property type="project" value="InterPro"/>
</dbReference>
<name>A0A401UHX3_9CLOT</name>
<dbReference type="InterPro" id="IPR036680">
    <property type="entry name" value="SPOR-like_sf"/>
</dbReference>
<keyword evidence="2" id="KW-1185">Reference proteome</keyword>
<dbReference type="RefSeq" id="WP_124998287.1">
    <property type="nucleotide sequence ID" value="NZ_BHYK01000003.1"/>
</dbReference>
<dbReference type="SUPFAM" id="SSF110997">
    <property type="entry name" value="Sporulation related repeat"/>
    <property type="match status" value="1"/>
</dbReference>
<accession>A0A401UHX3</accession>
<reference evidence="1 2" key="1">
    <citation type="submission" date="2018-11" db="EMBL/GenBank/DDBJ databases">
        <title>Genome sequencing and assembly of Clostridium tagluense strain A121.</title>
        <authorList>
            <person name="Murakami T."/>
            <person name="Segawa T."/>
            <person name="Shcherbakova V.A."/>
            <person name="Mori H."/>
            <person name="Yoshimura Y."/>
        </authorList>
    </citation>
    <scope>NUCLEOTIDE SEQUENCE [LARGE SCALE GENOMIC DNA]</scope>
    <source>
        <strain evidence="1 2">A121</strain>
    </source>
</reference>
<dbReference type="OrthoDB" id="1936130at2"/>
<gene>
    <name evidence="1" type="ORF">Ctaglu_07810</name>
</gene>
<dbReference type="Proteomes" id="UP000287872">
    <property type="component" value="Unassembled WGS sequence"/>
</dbReference>
<evidence type="ECO:0000313" key="2">
    <source>
        <dbReference type="Proteomes" id="UP000287872"/>
    </source>
</evidence>
<dbReference type="EMBL" id="BHYK01000003">
    <property type="protein sequence ID" value="GCD09158.1"/>
    <property type="molecule type" value="Genomic_DNA"/>
</dbReference>
<evidence type="ECO:0008006" key="3">
    <source>
        <dbReference type="Google" id="ProtNLM"/>
    </source>
</evidence>
<proteinExistence type="predicted"/>
<evidence type="ECO:0000313" key="1">
    <source>
        <dbReference type="EMBL" id="GCD09158.1"/>
    </source>
</evidence>
<sequence length="244" mass="27287">MKYTRYNYKPPRKKNNFMLVFILIIIAAIALGSIFSKLLPKNNTNATIGDKTTKIGLEKDKVTNKNTKDTSKVVSESIINEYVGIQCGNFSNKANALVLKNSLMKAGTPFIIEENNSNKVLLGIYPKASIDIIAKQLQASKIDYVKINFQVIGNDATGSQIIEMVNADLKILNKLSEKDISAVQTVELKKWLGTLQGEDKKSASFNSMTEIKAYLTAMPAELKKEKTEEGYIYIYKFIKKLSKI</sequence>
<protein>
    <recommendedName>
        <fullName evidence="3">SPOR domain-containing protein</fullName>
    </recommendedName>
</protein>
<dbReference type="AlphaFoldDB" id="A0A401UHX3"/>
<organism evidence="1 2">
    <name type="scientific">Clostridium tagluense</name>
    <dbReference type="NCBI Taxonomy" id="360422"/>
    <lineage>
        <taxon>Bacteria</taxon>
        <taxon>Bacillati</taxon>
        <taxon>Bacillota</taxon>
        <taxon>Clostridia</taxon>
        <taxon>Eubacteriales</taxon>
        <taxon>Clostridiaceae</taxon>
        <taxon>Clostridium</taxon>
    </lineage>
</organism>
<comment type="caution">
    <text evidence="1">The sequence shown here is derived from an EMBL/GenBank/DDBJ whole genome shotgun (WGS) entry which is preliminary data.</text>
</comment>